<protein>
    <submittedName>
        <fullName evidence="1">Anti-sigma factor RsiW</fullName>
    </submittedName>
</protein>
<accession>A0A2T5B139</accession>
<name>A0A2T5B139_MYCDI</name>
<dbReference type="RefSeq" id="WP_108004059.1">
    <property type="nucleotide sequence ID" value="NZ_JBHEEX010000004.1"/>
</dbReference>
<gene>
    <name evidence="1" type="ORF">C7449_107103</name>
</gene>
<evidence type="ECO:0000313" key="2">
    <source>
        <dbReference type="Proteomes" id="UP000241247"/>
    </source>
</evidence>
<sequence length="280" mass="30123">MESTQGLPLEVRLSAYLDGQLPNAEISEIDRMLARDEQARTLFNRLKLGSDLGRKAFEDMLHEPVPLALVRSIKQAATDTGHEPGRTPLAPPADEARSYAGWTRIAASGLILLAVGAGAGYLLGSTRKPAAEPPVLFATTRNWLDELADDHRMYARQSRHLAEVPAARSAEIVEWLAAAVGVEFSIPDLSANKLDFEGGRLLVAGGRPTAQLLYKDEDGEIFSVCLQKAEPVPQRTDPVDIIRNDLGLVSWQQGAAAFVVIGPSSDPALETIAEAVGQAI</sequence>
<evidence type="ECO:0000313" key="1">
    <source>
        <dbReference type="EMBL" id="PTM92690.1"/>
    </source>
</evidence>
<organism evidence="1 2">
    <name type="scientific">Mycoplana dimorpha</name>
    <dbReference type="NCBI Taxonomy" id="28320"/>
    <lineage>
        <taxon>Bacteria</taxon>
        <taxon>Pseudomonadati</taxon>
        <taxon>Pseudomonadota</taxon>
        <taxon>Alphaproteobacteria</taxon>
        <taxon>Hyphomicrobiales</taxon>
        <taxon>Rhizobiaceae</taxon>
        <taxon>Mycoplana</taxon>
    </lineage>
</organism>
<dbReference type="EMBL" id="PZZZ01000007">
    <property type="protein sequence ID" value="PTM92690.1"/>
    <property type="molecule type" value="Genomic_DNA"/>
</dbReference>
<comment type="caution">
    <text evidence="1">The sequence shown here is derived from an EMBL/GenBank/DDBJ whole genome shotgun (WGS) entry which is preliminary data.</text>
</comment>
<reference evidence="1 2" key="1">
    <citation type="submission" date="2018-04" db="EMBL/GenBank/DDBJ databases">
        <title>Genomic Encyclopedia of Type Strains, Phase IV (KMG-IV): sequencing the most valuable type-strain genomes for metagenomic binning, comparative biology and taxonomic classification.</title>
        <authorList>
            <person name="Goeker M."/>
        </authorList>
    </citation>
    <scope>NUCLEOTIDE SEQUENCE [LARGE SCALE GENOMIC DNA]</scope>
    <source>
        <strain evidence="1 2">DSM 7138</strain>
    </source>
</reference>
<dbReference type="OrthoDB" id="7187254at2"/>
<dbReference type="AlphaFoldDB" id="A0A2T5B139"/>
<dbReference type="Proteomes" id="UP000241247">
    <property type="component" value="Unassembled WGS sequence"/>
</dbReference>
<proteinExistence type="predicted"/>
<keyword evidence="2" id="KW-1185">Reference proteome</keyword>